<dbReference type="Gene3D" id="3.40.640.10">
    <property type="entry name" value="Type I PLP-dependent aspartate aminotransferase-like (Major domain)"/>
    <property type="match status" value="1"/>
</dbReference>
<proteinExistence type="predicted"/>
<comment type="caution">
    <text evidence="1">The sequence shown here is derived from an EMBL/GenBank/DDBJ whole genome shotgun (WGS) entry which is preliminary data.</text>
</comment>
<dbReference type="InterPro" id="IPR015421">
    <property type="entry name" value="PyrdxlP-dep_Trfase_major"/>
</dbReference>
<accession>A0A7W3P4M2</accession>
<protein>
    <submittedName>
        <fullName evidence="1">DNA-binding transcriptional MocR family regulator</fullName>
    </submittedName>
</protein>
<organism evidence="1 2">
    <name type="scientific">Microlunatus kandeliicorticis</name>
    <dbReference type="NCBI Taxonomy" id="1759536"/>
    <lineage>
        <taxon>Bacteria</taxon>
        <taxon>Bacillati</taxon>
        <taxon>Actinomycetota</taxon>
        <taxon>Actinomycetes</taxon>
        <taxon>Propionibacteriales</taxon>
        <taxon>Propionibacteriaceae</taxon>
        <taxon>Microlunatus</taxon>
    </lineage>
</organism>
<dbReference type="InterPro" id="IPR024551">
    <property type="entry name" value="AspAT_Ic"/>
</dbReference>
<sequence>MLSELSRDQLTELHGSLRAGYDELRGRGLSLDLTRGKPSAQQLDLSNGLLELPGPGVYRDAAGTDLRNYGGLTGLPELRAIFGELLNLDPGLLVAANNSSLAVMHDSLVFSLLHGPVGAERPWKDQPVTFLCPTPGYDRHFALTDSLGIRMVPVGIGPDGPDVDEIARLVADDPSVKGLWAVPTYANPTGAVYTPEVVRALVSMPTAAPDFRILWDNAYALHHLTDREITPVDVLGLAAEAGHPDRVFGYASTSKITFAGGGVAFFAASKANLDWYLAHLGKRTIGPDKINQLRHVLFFGDAEGVRSLMRRHRGLIAEKFAVVDRVLSERLGEHGVAHWTEPEGGYFISLDVADHTATRVVALCKEAGIAMTPAGSAFPYGRDPRDRNIRIAPTFPPLDQVAAAIDGLATCVLLAAVEARLAGDGQDAGSDREEVVGSTSR</sequence>
<dbReference type="Pfam" id="PF12897">
    <property type="entry name" value="Asp_aminotransf"/>
    <property type="match status" value="1"/>
</dbReference>
<reference evidence="1 2" key="1">
    <citation type="submission" date="2020-07" db="EMBL/GenBank/DDBJ databases">
        <title>Sequencing the genomes of 1000 actinobacteria strains.</title>
        <authorList>
            <person name="Klenk H.-P."/>
        </authorList>
    </citation>
    <scope>NUCLEOTIDE SEQUENCE [LARGE SCALE GENOMIC DNA]</scope>
    <source>
        <strain evidence="1 2">DSM 100723</strain>
    </source>
</reference>
<dbReference type="SUPFAM" id="SSF53383">
    <property type="entry name" value="PLP-dependent transferases"/>
    <property type="match status" value="1"/>
</dbReference>
<gene>
    <name evidence="1" type="ORF">FHX74_000643</name>
</gene>
<keyword evidence="2" id="KW-1185">Reference proteome</keyword>
<dbReference type="RefSeq" id="WP_182558608.1">
    <property type="nucleotide sequence ID" value="NZ_JACGWT010000001.1"/>
</dbReference>
<dbReference type="AlphaFoldDB" id="A0A7W3P4M2"/>
<dbReference type="Proteomes" id="UP000523079">
    <property type="component" value="Unassembled WGS sequence"/>
</dbReference>
<dbReference type="GO" id="GO:0003677">
    <property type="term" value="F:DNA binding"/>
    <property type="evidence" value="ECO:0007669"/>
    <property type="project" value="UniProtKB-KW"/>
</dbReference>
<dbReference type="Gene3D" id="3.90.1150.10">
    <property type="entry name" value="Aspartate Aminotransferase, domain 1"/>
    <property type="match status" value="1"/>
</dbReference>
<keyword evidence="1" id="KW-0238">DNA-binding</keyword>
<dbReference type="PANTHER" id="PTHR43799:SF1">
    <property type="entry name" value="ASPARTATE AMINOTRANSFERASE"/>
    <property type="match status" value="1"/>
</dbReference>
<dbReference type="EMBL" id="JACGWT010000001">
    <property type="protein sequence ID" value="MBA8793049.1"/>
    <property type="molecule type" value="Genomic_DNA"/>
</dbReference>
<dbReference type="CDD" id="cd00609">
    <property type="entry name" value="AAT_like"/>
    <property type="match status" value="1"/>
</dbReference>
<dbReference type="PANTHER" id="PTHR43799">
    <property type="entry name" value="AMINOTRANSFERASE, PUTATIVE-RELATED"/>
    <property type="match status" value="1"/>
</dbReference>
<dbReference type="GO" id="GO:0004069">
    <property type="term" value="F:L-aspartate:2-oxoglutarate aminotransferase activity"/>
    <property type="evidence" value="ECO:0007669"/>
    <property type="project" value="InterPro"/>
</dbReference>
<evidence type="ECO:0000313" key="2">
    <source>
        <dbReference type="Proteomes" id="UP000523079"/>
    </source>
</evidence>
<dbReference type="InterPro" id="IPR015422">
    <property type="entry name" value="PyrdxlP-dep_Trfase_small"/>
</dbReference>
<evidence type="ECO:0000313" key="1">
    <source>
        <dbReference type="EMBL" id="MBA8793049.1"/>
    </source>
</evidence>
<name>A0A7W3P4M2_9ACTN</name>
<dbReference type="InterPro" id="IPR015424">
    <property type="entry name" value="PyrdxlP-dep_Trfase"/>
</dbReference>